<organism evidence="7 8">
    <name type="scientific">Dyadobacter luteus</name>
    <dbReference type="NCBI Taxonomy" id="2259619"/>
    <lineage>
        <taxon>Bacteria</taxon>
        <taxon>Pseudomonadati</taxon>
        <taxon>Bacteroidota</taxon>
        <taxon>Cytophagia</taxon>
        <taxon>Cytophagales</taxon>
        <taxon>Spirosomataceae</taxon>
        <taxon>Dyadobacter</taxon>
    </lineage>
</organism>
<dbReference type="RefSeq" id="WP_115833673.1">
    <property type="nucleotide sequence ID" value="NZ_QNUL01000031.1"/>
</dbReference>
<dbReference type="InterPro" id="IPR029044">
    <property type="entry name" value="Nucleotide-diphossugar_trans"/>
</dbReference>
<dbReference type="GO" id="GO:0005886">
    <property type="term" value="C:plasma membrane"/>
    <property type="evidence" value="ECO:0007669"/>
    <property type="project" value="UniProtKB-SubCell"/>
</dbReference>
<evidence type="ECO:0000313" key="8">
    <source>
        <dbReference type="Proteomes" id="UP000256373"/>
    </source>
</evidence>
<keyword evidence="8" id="KW-1185">Reference proteome</keyword>
<dbReference type="CDD" id="cd00761">
    <property type="entry name" value="Glyco_tranf_GTA_type"/>
    <property type="match status" value="1"/>
</dbReference>
<dbReference type="PANTHER" id="PTHR43646">
    <property type="entry name" value="GLYCOSYLTRANSFERASE"/>
    <property type="match status" value="1"/>
</dbReference>
<comment type="subcellular location">
    <subcellularLocation>
        <location evidence="1">Cell membrane</location>
    </subcellularLocation>
</comment>
<keyword evidence="2" id="KW-1003">Cell membrane</keyword>
<dbReference type="InterPro" id="IPR001173">
    <property type="entry name" value="Glyco_trans_2-like"/>
</dbReference>
<gene>
    <name evidence="7" type="ORF">DSL64_24925</name>
</gene>
<dbReference type="Gene3D" id="3.90.550.10">
    <property type="entry name" value="Spore Coat Polysaccharide Biosynthesis Protein SpsA, Chain A"/>
    <property type="match status" value="1"/>
</dbReference>
<proteinExistence type="predicted"/>
<feature type="domain" description="Glycosyltransferase 2-like" evidence="6">
    <location>
        <begin position="46"/>
        <end position="194"/>
    </location>
</feature>
<evidence type="ECO:0000256" key="3">
    <source>
        <dbReference type="ARBA" id="ARBA00022676"/>
    </source>
</evidence>
<dbReference type="PANTHER" id="PTHR43646:SF2">
    <property type="entry name" value="GLYCOSYLTRANSFERASE 2-LIKE DOMAIN-CONTAINING PROTEIN"/>
    <property type="match status" value="1"/>
</dbReference>
<dbReference type="Pfam" id="PF00535">
    <property type="entry name" value="Glycos_transf_2"/>
    <property type="match status" value="1"/>
</dbReference>
<dbReference type="OrthoDB" id="1016922at2"/>
<dbReference type="AlphaFoldDB" id="A0A3D8Y450"/>
<evidence type="ECO:0000256" key="5">
    <source>
        <dbReference type="ARBA" id="ARBA00023136"/>
    </source>
</evidence>
<keyword evidence="5" id="KW-0472">Membrane</keyword>
<keyword evidence="4 7" id="KW-0808">Transferase</keyword>
<evidence type="ECO:0000313" key="7">
    <source>
        <dbReference type="EMBL" id="REA57059.1"/>
    </source>
</evidence>
<dbReference type="Proteomes" id="UP000256373">
    <property type="component" value="Unassembled WGS sequence"/>
</dbReference>
<dbReference type="GO" id="GO:0016757">
    <property type="term" value="F:glycosyltransferase activity"/>
    <property type="evidence" value="ECO:0007669"/>
    <property type="project" value="UniProtKB-KW"/>
</dbReference>
<keyword evidence="3" id="KW-0328">Glycosyltransferase</keyword>
<name>A0A3D8Y450_9BACT</name>
<evidence type="ECO:0000256" key="4">
    <source>
        <dbReference type="ARBA" id="ARBA00022679"/>
    </source>
</evidence>
<evidence type="ECO:0000256" key="1">
    <source>
        <dbReference type="ARBA" id="ARBA00004236"/>
    </source>
</evidence>
<dbReference type="EMBL" id="QNUL01000031">
    <property type="protein sequence ID" value="REA57059.1"/>
    <property type="molecule type" value="Genomic_DNA"/>
</dbReference>
<dbReference type="SUPFAM" id="SSF53448">
    <property type="entry name" value="Nucleotide-diphospho-sugar transferases"/>
    <property type="match status" value="1"/>
</dbReference>
<comment type="caution">
    <text evidence="7">The sequence shown here is derived from an EMBL/GenBank/DDBJ whole genome shotgun (WGS) entry which is preliminary data.</text>
</comment>
<sequence>MSLFSLPGWVKSHLFSNKKFDDLTPAELESLRTRISLFKHSDPDVSVVVPVWNEQDNIFRTISSLTASTTRYKTELILINNNSGDNTQRVLDHLGTLNYFQEKQGTPYARQMGLDKAKGRYFLCADADTLYPPQWIDLMVEPMARDQNVTGVYGRYSFIPPAGSARFGLWFYEQITSMIIRIRQNKREYLNVYGFNMGFVTKVGQETGGFNVVGDRKYNDVKGADYQNDAEDGRMARNLKTRGSLFLVTNPKARVFTSSRRLMDDGSIWQAFLNRVKHQLKIFKEFT</sequence>
<evidence type="ECO:0000256" key="2">
    <source>
        <dbReference type="ARBA" id="ARBA00022475"/>
    </source>
</evidence>
<accession>A0A3D8Y450</accession>
<protein>
    <submittedName>
        <fullName evidence="7">Glycosyltransferase family 2 protein</fullName>
    </submittedName>
</protein>
<reference evidence="7 8" key="1">
    <citation type="submission" date="2018-07" db="EMBL/GenBank/DDBJ databases">
        <title>Dyadobacter roseus sp. nov., isolated from rose rhizosphere soil.</title>
        <authorList>
            <person name="Chen L."/>
        </authorList>
    </citation>
    <scope>NUCLEOTIDE SEQUENCE [LARGE SCALE GENOMIC DNA]</scope>
    <source>
        <strain evidence="7 8">RS19</strain>
    </source>
</reference>
<evidence type="ECO:0000259" key="6">
    <source>
        <dbReference type="Pfam" id="PF00535"/>
    </source>
</evidence>